<dbReference type="EC" id="2.5.1.-" evidence="2"/>
<dbReference type="CDD" id="cd00475">
    <property type="entry name" value="Cis_IPPS"/>
    <property type="match status" value="1"/>
</dbReference>
<feature type="binding site" evidence="2">
    <location>
        <position position="188"/>
    </location>
    <ligand>
        <name>substrate</name>
    </ligand>
</feature>
<dbReference type="Gene3D" id="3.40.1180.10">
    <property type="entry name" value="Decaprenyl diphosphate synthase-like"/>
    <property type="match status" value="1"/>
</dbReference>
<dbReference type="Proteomes" id="UP000237351">
    <property type="component" value="Chromosome"/>
</dbReference>
<dbReference type="PANTHER" id="PTHR10291:SF0">
    <property type="entry name" value="DEHYDRODOLICHYL DIPHOSPHATE SYNTHASE 2"/>
    <property type="match status" value="1"/>
</dbReference>
<dbReference type="GO" id="GO:0045547">
    <property type="term" value="F:ditrans,polycis-polyprenyl diphosphate synthase [(2E,6E)-farnesyl diphosphate specific] activity"/>
    <property type="evidence" value="ECO:0007669"/>
    <property type="project" value="TreeGrafter"/>
</dbReference>
<feature type="active site" description="Proton acceptor" evidence="2">
    <location>
        <position position="68"/>
    </location>
</feature>
<keyword evidence="4" id="KW-1185">Reference proteome</keyword>
<dbReference type="HAMAP" id="MF_01139">
    <property type="entry name" value="ISPT"/>
    <property type="match status" value="1"/>
</dbReference>
<reference evidence="3 4" key="1">
    <citation type="submission" date="2014-06" db="EMBL/GenBank/DDBJ databases">
        <title>The genome of the endonuclear symbiont Nucleicultrix amoebiphila.</title>
        <authorList>
            <person name="Schulz F."/>
            <person name="Horn M."/>
        </authorList>
    </citation>
    <scope>NUCLEOTIDE SEQUENCE [LARGE SCALE GENOMIC DNA]</scope>
    <source>
        <strain evidence="3 4">FS5</strain>
    </source>
</reference>
<feature type="binding site" evidence="2">
    <location>
        <position position="25"/>
    </location>
    <ligand>
        <name>substrate</name>
    </ligand>
</feature>
<feature type="binding site" evidence="2">
    <location>
        <position position="207"/>
    </location>
    <ligand>
        <name>Mg(2+)</name>
        <dbReference type="ChEBI" id="CHEBI:18420"/>
    </ligand>
</feature>
<dbReference type="GO" id="GO:0016094">
    <property type="term" value="P:polyprenol biosynthetic process"/>
    <property type="evidence" value="ECO:0007669"/>
    <property type="project" value="TreeGrafter"/>
</dbReference>
<dbReference type="SUPFAM" id="SSF64005">
    <property type="entry name" value="Undecaprenyl diphosphate synthase"/>
    <property type="match status" value="1"/>
</dbReference>
<accession>A0A1W6N5T6</accession>
<dbReference type="GO" id="GO:0000287">
    <property type="term" value="F:magnesium ion binding"/>
    <property type="evidence" value="ECO:0007669"/>
    <property type="project" value="UniProtKB-UniRule"/>
</dbReference>
<proteinExistence type="inferred from homology"/>
<dbReference type="InterPro" id="IPR036424">
    <property type="entry name" value="UPP_synth-like_sf"/>
</dbReference>
<dbReference type="NCBIfam" id="NF011405">
    <property type="entry name" value="PRK14830.1"/>
    <property type="match status" value="1"/>
</dbReference>
<evidence type="ECO:0000313" key="3">
    <source>
        <dbReference type="EMBL" id="ARN85191.1"/>
    </source>
</evidence>
<dbReference type="PANTHER" id="PTHR10291">
    <property type="entry name" value="DEHYDRODOLICHYL DIPHOSPHATE SYNTHASE FAMILY MEMBER"/>
    <property type="match status" value="1"/>
</dbReference>
<feature type="binding site" evidence="2">
    <location>
        <position position="71"/>
    </location>
    <ligand>
        <name>substrate</name>
    </ligand>
</feature>
<dbReference type="NCBIfam" id="TIGR00055">
    <property type="entry name" value="uppS"/>
    <property type="match status" value="1"/>
</dbReference>
<comment type="subunit">
    <text evidence="2">Homodimer.</text>
</comment>
<feature type="binding site" evidence="2">
    <location>
        <begin position="194"/>
        <end position="196"/>
    </location>
    <ligand>
        <name>substrate</name>
    </ligand>
</feature>
<feature type="active site" evidence="2">
    <location>
        <position position="20"/>
    </location>
</feature>
<keyword evidence="1 2" id="KW-0808">Transferase</keyword>
<dbReference type="Pfam" id="PF01255">
    <property type="entry name" value="Prenyltransf"/>
    <property type="match status" value="1"/>
</dbReference>
<gene>
    <name evidence="3" type="ORF">GQ61_07740</name>
</gene>
<comment type="similarity">
    <text evidence="2">Belongs to the UPP synthase family.</text>
</comment>
<dbReference type="KEGG" id="naf:GQ61_07740"/>
<feature type="binding site" evidence="2">
    <location>
        <position position="20"/>
    </location>
    <ligand>
        <name>Mg(2+)</name>
        <dbReference type="ChEBI" id="CHEBI:18420"/>
    </ligand>
</feature>
<comment type="cofactor">
    <cofactor evidence="2">
        <name>Mg(2+)</name>
        <dbReference type="ChEBI" id="CHEBI:18420"/>
    </cofactor>
    <text evidence="2">Binds 2 magnesium ions per subunit.</text>
</comment>
<feature type="binding site" evidence="2">
    <location>
        <position position="37"/>
    </location>
    <ligand>
        <name>substrate</name>
    </ligand>
</feature>
<feature type="binding site" evidence="2">
    <location>
        <position position="33"/>
    </location>
    <ligand>
        <name>substrate</name>
    </ligand>
</feature>
<organism evidence="3 4">
    <name type="scientific">Candidatus Nucleicultrix amoebiphila FS5</name>
    <dbReference type="NCBI Taxonomy" id="1414854"/>
    <lineage>
        <taxon>Bacteria</taxon>
        <taxon>Pseudomonadati</taxon>
        <taxon>Pseudomonadota</taxon>
        <taxon>Alphaproteobacteria</taxon>
        <taxon>Holosporales</taxon>
        <taxon>Candidatus Nucleicultricaceae</taxon>
        <taxon>Candidatus Nucleicultrix</taxon>
    </lineage>
</organism>
<protein>
    <recommendedName>
        <fullName evidence="2">Isoprenyl transferase</fullName>
        <ecNumber evidence="2">2.5.1.-</ecNumber>
    </recommendedName>
</protein>
<dbReference type="FunFam" id="3.40.1180.10:FF:000001">
    <property type="entry name" value="(2E,6E)-farnesyl-diphosphate-specific ditrans,polycis-undecaprenyl-diphosphate synthase"/>
    <property type="match status" value="1"/>
</dbReference>
<comment type="function">
    <text evidence="2">Catalyzes the condensation of isopentenyl diphosphate (IPP) with allylic pyrophosphates generating different type of terpenoids.</text>
</comment>
<evidence type="ECO:0000256" key="2">
    <source>
        <dbReference type="HAMAP-Rule" id="MF_01139"/>
    </source>
</evidence>
<evidence type="ECO:0000256" key="1">
    <source>
        <dbReference type="ARBA" id="ARBA00022679"/>
    </source>
</evidence>
<dbReference type="AlphaFoldDB" id="A0A1W6N5T6"/>
<feature type="binding site" evidence="2">
    <location>
        <begin position="65"/>
        <end position="67"/>
    </location>
    <ligand>
        <name>substrate</name>
    </ligand>
</feature>
<name>A0A1W6N5T6_9PROT</name>
<sequence>MEEKVVDKNAIPRHVAIIMDGNGRWAKARGMPRMMGHRKGVEVAKEITRAAADIGIEYLTIWAFSTENWRRPPEEISGLMGLLHHTLKADLTEFHENGVRLRVLGSRKNLDQKTLELIDHAVKLTQNNTRFNLNIAFNYGGRDDIIQAARTLAKKVQEGALQPDEINEDLFSESLYTCGIPDPELLIRTSNELRISNYILWQMAYTEMVFIETYWPDFTKDDLLKAIIDYQQRDRRFGKVSSK</sequence>
<dbReference type="STRING" id="1414854.GQ61_07740"/>
<dbReference type="EMBL" id="CP008743">
    <property type="protein sequence ID" value="ARN85191.1"/>
    <property type="molecule type" value="Genomic_DNA"/>
</dbReference>
<feature type="binding site" evidence="2">
    <location>
        <position position="69"/>
    </location>
    <ligand>
        <name>substrate</name>
    </ligand>
</feature>
<keyword evidence="2" id="KW-0460">Magnesium</keyword>
<feature type="binding site" evidence="2">
    <location>
        <begin position="21"/>
        <end position="24"/>
    </location>
    <ligand>
        <name>substrate</name>
    </ligand>
</feature>
<dbReference type="InterPro" id="IPR001441">
    <property type="entry name" value="UPP_synth-like"/>
</dbReference>
<keyword evidence="2" id="KW-0479">Metal-binding</keyword>
<evidence type="ECO:0000313" key="4">
    <source>
        <dbReference type="Proteomes" id="UP000237351"/>
    </source>
</evidence>